<feature type="signal peptide" evidence="1">
    <location>
        <begin position="1"/>
        <end position="20"/>
    </location>
</feature>
<accession>A0ABU9MFK5</accession>
<proteinExistence type="predicted"/>
<dbReference type="Proteomes" id="UP001468095">
    <property type="component" value="Unassembled WGS sequence"/>
</dbReference>
<dbReference type="EMBL" id="JBCGBG010000001">
    <property type="protein sequence ID" value="MEL7694959.1"/>
    <property type="molecule type" value="Genomic_DNA"/>
</dbReference>
<evidence type="ECO:0000313" key="3">
    <source>
        <dbReference type="Proteomes" id="UP001468095"/>
    </source>
</evidence>
<reference evidence="2 3" key="1">
    <citation type="submission" date="2024-04" db="EMBL/GenBank/DDBJ databases">
        <authorList>
            <person name="Suleimanova A.D."/>
            <person name="Pudova D.S."/>
            <person name="Shagimardanova E.I."/>
            <person name="Sharipova M.R."/>
        </authorList>
    </citation>
    <scope>NUCLEOTIDE SEQUENCE [LARGE SCALE GENOMIC DNA]</scope>
    <source>
        <strain evidence="2 3">3.1</strain>
    </source>
</reference>
<comment type="caution">
    <text evidence="2">The sequence shown here is derived from an EMBL/GenBank/DDBJ whole genome shotgun (WGS) entry which is preliminary data.</text>
</comment>
<protein>
    <submittedName>
        <fullName evidence="2">Uncharacterized protein</fullName>
    </submittedName>
</protein>
<sequence length="245" mass="27345">MNKLFSLCLCTLLLPSLSHAGEKMKPKDIEWLQGIPEVKSIGCDAYEDSSYSTTGREGLEISETSFKDKRLNADSKVTCDLWAKTDDLKIPVLQVTESFKVDGVNVNIFHSDASGTIGRDYSDKSAWSTACKTDTMTDDVTCYVSHKSFYVIKNKTGYNVLVGSDHFPGTVAYVRIGKQKPISSGKDGIFSSDDSLKIIESVSKQGIVSTRYTKWPYETPVDEKLDTKYFEQAKKILDLIFDNHT</sequence>
<keyword evidence="1" id="KW-0732">Signal</keyword>
<keyword evidence="3" id="KW-1185">Reference proteome</keyword>
<evidence type="ECO:0000313" key="2">
    <source>
        <dbReference type="EMBL" id="MEL7694959.1"/>
    </source>
</evidence>
<gene>
    <name evidence="2" type="ORF">AABB92_04705</name>
</gene>
<organism evidence="2 3">
    <name type="scientific">Pantoea brenneri</name>
    <dbReference type="NCBI Taxonomy" id="472694"/>
    <lineage>
        <taxon>Bacteria</taxon>
        <taxon>Pseudomonadati</taxon>
        <taxon>Pseudomonadota</taxon>
        <taxon>Gammaproteobacteria</taxon>
        <taxon>Enterobacterales</taxon>
        <taxon>Erwiniaceae</taxon>
        <taxon>Pantoea</taxon>
    </lineage>
</organism>
<evidence type="ECO:0000256" key="1">
    <source>
        <dbReference type="SAM" id="SignalP"/>
    </source>
</evidence>
<feature type="chain" id="PRO_5045452905" evidence="1">
    <location>
        <begin position="21"/>
        <end position="245"/>
    </location>
</feature>
<name>A0ABU9MFK5_9GAMM</name>
<dbReference type="RefSeq" id="WP_031374514.1">
    <property type="nucleotide sequence ID" value="NZ_JBCGBG010000001.1"/>
</dbReference>